<keyword evidence="11" id="KW-0511">Multifunctional enzyme</keyword>
<dbReference type="PIRSF" id="PIRSF006769">
    <property type="entry name" value="RibD"/>
    <property type="match status" value="1"/>
</dbReference>
<dbReference type="SUPFAM" id="SSF53927">
    <property type="entry name" value="Cytidine deaminase-like"/>
    <property type="match status" value="1"/>
</dbReference>
<feature type="domain" description="CMP/dCMP-type deaminase" evidence="16">
    <location>
        <begin position="1"/>
        <end position="122"/>
    </location>
</feature>
<keyword evidence="9 12" id="KW-0521">NADP</keyword>
<evidence type="ECO:0000259" key="16">
    <source>
        <dbReference type="PROSITE" id="PS51747"/>
    </source>
</evidence>
<dbReference type="AlphaFoldDB" id="A0A4S5BRX6"/>
<dbReference type="PANTHER" id="PTHR38011:SF7">
    <property type="entry name" value="2,5-DIAMINO-6-RIBOSYLAMINO-4(3H)-PYRIMIDINONE 5'-PHOSPHATE REDUCTASE"/>
    <property type="match status" value="1"/>
</dbReference>
<comment type="similarity">
    <text evidence="5 12">In the C-terminal section; belongs to the HTP reductase family.</text>
</comment>
<dbReference type="PROSITE" id="PS00903">
    <property type="entry name" value="CYT_DCMP_DEAMINASES_1"/>
    <property type="match status" value="1"/>
</dbReference>
<dbReference type="InterPro" id="IPR016193">
    <property type="entry name" value="Cytidine_deaminase-like"/>
</dbReference>
<dbReference type="UniPathway" id="UPA00275">
    <property type="reaction ID" value="UER00401"/>
</dbReference>
<feature type="binding site" evidence="15">
    <location>
        <position position="46"/>
    </location>
    <ligand>
        <name>Zn(2+)</name>
        <dbReference type="ChEBI" id="CHEBI:29105"/>
        <note>catalytic</note>
    </ligand>
</feature>
<evidence type="ECO:0000256" key="3">
    <source>
        <dbReference type="ARBA" id="ARBA00004910"/>
    </source>
</evidence>
<comment type="caution">
    <text evidence="17">The sequence shown here is derived from an EMBL/GenBank/DDBJ whole genome shotgun (WGS) entry which is preliminary data.</text>
</comment>
<dbReference type="EMBL" id="SSWX01000009">
    <property type="protein sequence ID" value="THJ33771.1"/>
    <property type="molecule type" value="Genomic_DNA"/>
</dbReference>
<feature type="binding site" evidence="14">
    <location>
        <position position="169"/>
    </location>
    <ligand>
        <name>NADP(+)</name>
        <dbReference type="ChEBI" id="CHEBI:58349"/>
    </ligand>
</feature>
<proteinExistence type="inferred from homology"/>
<reference evidence="17 18" key="1">
    <citation type="submission" date="2019-04" db="EMBL/GenBank/DDBJ databases">
        <title>Lampropedia sp YIM MLB12 draf genome.</title>
        <authorList>
            <person name="Wang Y.-X."/>
        </authorList>
    </citation>
    <scope>NUCLEOTIDE SEQUENCE [LARGE SCALE GENOMIC DNA]</scope>
    <source>
        <strain evidence="17 18">YIM MLB12</strain>
    </source>
</reference>
<evidence type="ECO:0000256" key="10">
    <source>
        <dbReference type="ARBA" id="ARBA00023002"/>
    </source>
</evidence>
<dbReference type="EC" id="3.5.4.26" evidence="12"/>
<dbReference type="Proteomes" id="UP000306236">
    <property type="component" value="Unassembled WGS sequence"/>
</dbReference>
<dbReference type="InterPro" id="IPR004794">
    <property type="entry name" value="Eubact_RibD"/>
</dbReference>
<protein>
    <recommendedName>
        <fullName evidence="12">Riboflavin biosynthesis protein RibD</fullName>
    </recommendedName>
    <domain>
        <recommendedName>
            <fullName evidence="12">Diaminohydroxyphosphoribosylaminopyrimidine deaminase</fullName>
            <shortName evidence="12">DRAP deaminase</shortName>
            <ecNumber evidence="12">3.5.4.26</ecNumber>
        </recommendedName>
        <alternativeName>
            <fullName evidence="12">Riboflavin-specific deaminase</fullName>
        </alternativeName>
    </domain>
    <domain>
        <recommendedName>
            <fullName evidence="12">5-amino-6-(5-phosphoribosylamino)uracil reductase</fullName>
            <ecNumber evidence="12">1.1.1.193</ecNumber>
        </recommendedName>
        <alternativeName>
            <fullName evidence="12">HTP reductase</fullName>
        </alternativeName>
    </domain>
</protein>
<feature type="binding site" evidence="14">
    <location>
        <position position="199"/>
    </location>
    <ligand>
        <name>NADP(+)</name>
        <dbReference type="ChEBI" id="CHEBI:58349"/>
    </ligand>
</feature>
<keyword evidence="8 12" id="KW-0862">Zinc</keyword>
<accession>A0A4S5BRX6</accession>
<dbReference type="InterPro" id="IPR002125">
    <property type="entry name" value="CMP_dCMP_dom"/>
</dbReference>
<keyword evidence="10 12" id="KW-0560">Oxidoreductase</keyword>
<name>A0A4S5BRX6_9BURK</name>
<comment type="catalytic activity">
    <reaction evidence="12">
        <text>2,5-diamino-6-hydroxy-4-(5-phosphoribosylamino)-pyrimidine + H2O + H(+) = 5-amino-6-(5-phospho-D-ribosylamino)uracil + NH4(+)</text>
        <dbReference type="Rhea" id="RHEA:21868"/>
        <dbReference type="ChEBI" id="CHEBI:15377"/>
        <dbReference type="ChEBI" id="CHEBI:15378"/>
        <dbReference type="ChEBI" id="CHEBI:28938"/>
        <dbReference type="ChEBI" id="CHEBI:58453"/>
        <dbReference type="ChEBI" id="CHEBI:58614"/>
        <dbReference type="EC" id="3.5.4.26"/>
    </reaction>
</comment>
<evidence type="ECO:0000313" key="17">
    <source>
        <dbReference type="EMBL" id="THJ33771.1"/>
    </source>
</evidence>
<dbReference type="Gene3D" id="3.40.430.10">
    <property type="entry name" value="Dihydrofolate Reductase, subunit A"/>
    <property type="match status" value="1"/>
</dbReference>
<comment type="catalytic activity">
    <reaction evidence="12">
        <text>5-amino-6-(5-phospho-D-ribitylamino)uracil + NADP(+) = 5-amino-6-(5-phospho-D-ribosylamino)uracil + NADPH + H(+)</text>
        <dbReference type="Rhea" id="RHEA:17845"/>
        <dbReference type="ChEBI" id="CHEBI:15378"/>
        <dbReference type="ChEBI" id="CHEBI:57783"/>
        <dbReference type="ChEBI" id="CHEBI:58349"/>
        <dbReference type="ChEBI" id="CHEBI:58421"/>
        <dbReference type="ChEBI" id="CHEBI:58453"/>
        <dbReference type="EC" id="1.1.1.193"/>
    </reaction>
</comment>
<evidence type="ECO:0000256" key="2">
    <source>
        <dbReference type="ARBA" id="ARBA00004882"/>
    </source>
</evidence>
<evidence type="ECO:0000256" key="7">
    <source>
        <dbReference type="ARBA" id="ARBA00022723"/>
    </source>
</evidence>
<keyword evidence="18" id="KW-1185">Reference proteome</keyword>
<dbReference type="InterPro" id="IPR050765">
    <property type="entry name" value="Riboflavin_Biosynth_HTPR"/>
</dbReference>
<keyword evidence="12 17" id="KW-0378">Hydrolase</keyword>
<feature type="binding site" evidence="14">
    <location>
        <position position="167"/>
    </location>
    <ligand>
        <name>substrate</name>
    </ligand>
</feature>
<dbReference type="GO" id="GO:0008703">
    <property type="term" value="F:5-amino-6-(5-phosphoribosylamino)uracil reductase activity"/>
    <property type="evidence" value="ECO:0007669"/>
    <property type="project" value="UniProtKB-EC"/>
</dbReference>
<keyword evidence="6 12" id="KW-0686">Riboflavin biosynthesis</keyword>
<dbReference type="Pfam" id="PF01872">
    <property type="entry name" value="RibD_C"/>
    <property type="match status" value="1"/>
</dbReference>
<evidence type="ECO:0000313" key="18">
    <source>
        <dbReference type="Proteomes" id="UP000306236"/>
    </source>
</evidence>
<feature type="binding site" evidence="14">
    <location>
        <position position="153"/>
    </location>
    <ligand>
        <name>NADP(+)</name>
        <dbReference type="ChEBI" id="CHEBI:58349"/>
    </ligand>
</feature>
<evidence type="ECO:0000256" key="1">
    <source>
        <dbReference type="ARBA" id="ARBA00002151"/>
    </source>
</evidence>
<dbReference type="GO" id="GO:0009231">
    <property type="term" value="P:riboflavin biosynthetic process"/>
    <property type="evidence" value="ECO:0007669"/>
    <property type="project" value="UniProtKB-UniPathway"/>
</dbReference>
<dbReference type="EC" id="1.1.1.193" evidence="12"/>
<evidence type="ECO:0000256" key="8">
    <source>
        <dbReference type="ARBA" id="ARBA00022833"/>
    </source>
</evidence>
<feature type="binding site" evidence="15">
    <location>
        <position position="83"/>
    </location>
    <ligand>
        <name>Zn(2+)</name>
        <dbReference type="ChEBI" id="CHEBI:29105"/>
        <note>catalytic</note>
    </ligand>
</feature>
<dbReference type="Pfam" id="PF00383">
    <property type="entry name" value="dCMP_cyt_deam_1"/>
    <property type="match status" value="1"/>
</dbReference>
<evidence type="ECO:0000256" key="14">
    <source>
        <dbReference type="PIRSR" id="PIRSR006769-2"/>
    </source>
</evidence>
<dbReference type="InterPro" id="IPR016192">
    <property type="entry name" value="APOBEC/CMP_deaminase_Zn-bd"/>
</dbReference>
<dbReference type="InterPro" id="IPR002734">
    <property type="entry name" value="RibDG_C"/>
</dbReference>
<feature type="active site" description="Proton donor" evidence="13">
    <location>
        <position position="48"/>
    </location>
</feature>
<evidence type="ECO:0000256" key="9">
    <source>
        <dbReference type="ARBA" id="ARBA00022857"/>
    </source>
</evidence>
<evidence type="ECO:0000256" key="4">
    <source>
        <dbReference type="ARBA" id="ARBA00005259"/>
    </source>
</evidence>
<feature type="binding site" evidence="15">
    <location>
        <position position="74"/>
    </location>
    <ligand>
        <name>Zn(2+)</name>
        <dbReference type="ChEBI" id="CHEBI:29105"/>
        <note>catalytic</note>
    </ligand>
</feature>
<evidence type="ECO:0000256" key="15">
    <source>
        <dbReference type="PIRSR" id="PIRSR006769-3"/>
    </source>
</evidence>
<gene>
    <name evidence="17" type="primary">ribD</name>
    <name evidence="17" type="ORF">E8K88_08410</name>
</gene>
<evidence type="ECO:0000256" key="12">
    <source>
        <dbReference type="PIRNR" id="PIRNR006769"/>
    </source>
</evidence>
<evidence type="ECO:0000256" key="13">
    <source>
        <dbReference type="PIRSR" id="PIRSR006769-1"/>
    </source>
</evidence>
<dbReference type="OrthoDB" id="9800865at2"/>
<keyword evidence="7 12" id="KW-0479">Metal-binding</keyword>
<dbReference type="NCBIfam" id="TIGR00326">
    <property type="entry name" value="eubact_ribD"/>
    <property type="match status" value="1"/>
</dbReference>
<dbReference type="GO" id="GO:0008270">
    <property type="term" value="F:zinc ion binding"/>
    <property type="evidence" value="ECO:0007669"/>
    <property type="project" value="InterPro"/>
</dbReference>
<evidence type="ECO:0000256" key="5">
    <source>
        <dbReference type="ARBA" id="ARBA00007417"/>
    </source>
</evidence>
<feature type="binding site" evidence="14">
    <location>
        <position position="203"/>
    </location>
    <ligand>
        <name>substrate</name>
    </ligand>
</feature>
<comment type="cofactor">
    <cofactor evidence="12 15">
        <name>Zn(2+)</name>
        <dbReference type="ChEBI" id="CHEBI:29105"/>
    </cofactor>
    <text evidence="12 15">Binds 1 zinc ion.</text>
</comment>
<comment type="similarity">
    <text evidence="4 12">In the N-terminal section; belongs to the cytidine and deoxycytidylate deaminase family.</text>
</comment>
<feature type="binding site" evidence="14">
    <location>
        <position position="227"/>
    </location>
    <ligand>
        <name>NADP(+)</name>
        <dbReference type="ChEBI" id="CHEBI:58349"/>
    </ligand>
</feature>
<feature type="binding site" evidence="14">
    <location>
        <position position="183"/>
    </location>
    <ligand>
        <name>substrate</name>
    </ligand>
</feature>
<sequence>MQRSLALAARAVGFTNPNPAVGCVIVSADGQRVLGEGHTQPVGGPHAEVMALRDAAAQGHSVAGATAYVTLEPCAHYGRTPPCCDALVAAGLGRVVAALADPNPQVAGQGLARLQAAGIAVEVGDGAEQARQLNLGFLQRMETGRPWLRAKVAASIDGYTALPDGQSQWITSPAARADGQRWRARADVVLTGIGTVLADDPQLNVRDWRSPDSALPQRQPHLAIVDSQLRTPLHARLWQVPGRQVWIVAQALADGDDAAWAQAQRNKQQALEAQGARVLRVALTPSTAASAASGLDLHAAIGALSAAMPLNEIHVEAGASLNAGLLQAGLVDEWLLYVAPAMLGLGRGMATLPQPLDSLAQAPRYRWLEPRLVGPDLCLRALRQDMSHNDHHNDYHSDAAQS</sequence>
<dbReference type="PROSITE" id="PS51747">
    <property type="entry name" value="CYT_DCMP_DEAMINASES_2"/>
    <property type="match status" value="1"/>
</dbReference>
<comment type="pathway">
    <text evidence="2 12">Cofactor biosynthesis; riboflavin biosynthesis; 5-amino-6-(D-ribitylamino)uracil from GTP: step 2/4.</text>
</comment>
<dbReference type="PANTHER" id="PTHR38011">
    <property type="entry name" value="DIHYDROFOLATE REDUCTASE FAMILY PROTEIN (AFU_ORTHOLOGUE AFUA_8G06820)"/>
    <property type="match status" value="1"/>
</dbReference>
<dbReference type="GO" id="GO:0008835">
    <property type="term" value="F:diaminohydroxyphosphoribosylaminopyrimidine deaminase activity"/>
    <property type="evidence" value="ECO:0007669"/>
    <property type="project" value="UniProtKB-EC"/>
</dbReference>
<dbReference type="InterPro" id="IPR024072">
    <property type="entry name" value="DHFR-like_dom_sf"/>
</dbReference>
<dbReference type="CDD" id="cd01284">
    <property type="entry name" value="Riboflavin_deaminase-reductase"/>
    <property type="match status" value="1"/>
</dbReference>
<evidence type="ECO:0000256" key="11">
    <source>
        <dbReference type="ARBA" id="ARBA00023268"/>
    </source>
</evidence>
<comment type="function">
    <text evidence="1 12">Converts 2,5-diamino-6-(ribosylamino)-4(3h)-pyrimidinone 5'-phosphate into 5-amino-6-(ribosylamino)-2,4(1h,3h)-pyrimidinedione 5'-phosphate.</text>
</comment>
<dbReference type="Gene3D" id="3.40.140.10">
    <property type="entry name" value="Cytidine Deaminase, domain 2"/>
    <property type="match status" value="1"/>
</dbReference>
<feature type="binding site" evidence="14">
    <location>
        <position position="195"/>
    </location>
    <ligand>
        <name>NADP(+)</name>
        <dbReference type="ChEBI" id="CHEBI:58349"/>
    </ligand>
</feature>
<feature type="binding site" evidence="14">
    <location>
        <position position="206"/>
    </location>
    <ligand>
        <name>substrate</name>
    </ligand>
</feature>
<organism evidence="17 18">
    <name type="scientific">Lampropedia aestuarii</name>
    <dbReference type="NCBI Taxonomy" id="2562762"/>
    <lineage>
        <taxon>Bacteria</taxon>
        <taxon>Pseudomonadati</taxon>
        <taxon>Pseudomonadota</taxon>
        <taxon>Betaproteobacteria</taxon>
        <taxon>Burkholderiales</taxon>
        <taxon>Comamonadaceae</taxon>
        <taxon>Lampropedia</taxon>
    </lineage>
</organism>
<dbReference type="SUPFAM" id="SSF53597">
    <property type="entry name" value="Dihydrofolate reductase-like"/>
    <property type="match status" value="1"/>
</dbReference>
<comment type="pathway">
    <text evidence="3 12">Cofactor biosynthesis; riboflavin biosynthesis; 5-amino-6-(D-ribitylamino)uracil from GTP: step 3/4.</text>
</comment>
<evidence type="ECO:0000256" key="6">
    <source>
        <dbReference type="ARBA" id="ARBA00022619"/>
    </source>
</evidence>